<reference evidence="1 2" key="1">
    <citation type="submission" date="2020-08" db="EMBL/GenBank/DDBJ databases">
        <title>Sequencing the genomes of 1000 actinobacteria strains.</title>
        <authorList>
            <person name="Klenk H.-P."/>
        </authorList>
    </citation>
    <scope>NUCLEOTIDE SEQUENCE [LARGE SCALE GENOMIC DNA]</scope>
    <source>
        <strain evidence="1 2">DSM 45084</strain>
    </source>
</reference>
<accession>A0A7W7T9E6</accession>
<sequence length="55" mass="6304">MSGNAEWTADGWRELRSCLADLLDRCEEINGRLARVEDHLKVARTARTPPRRPVD</sequence>
<proteinExistence type="predicted"/>
<evidence type="ECO:0000313" key="2">
    <source>
        <dbReference type="Proteomes" id="UP000542674"/>
    </source>
</evidence>
<dbReference type="Proteomes" id="UP000542674">
    <property type="component" value="Unassembled WGS sequence"/>
</dbReference>
<dbReference type="EMBL" id="JACHJS010000001">
    <property type="protein sequence ID" value="MBB4968979.1"/>
    <property type="molecule type" value="Genomic_DNA"/>
</dbReference>
<keyword evidence="2" id="KW-1185">Reference proteome</keyword>
<organism evidence="1 2">
    <name type="scientific">Saccharothrix violaceirubra</name>
    <dbReference type="NCBI Taxonomy" id="413306"/>
    <lineage>
        <taxon>Bacteria</taxon>
        <taxon>Bacillati</taxon>
        <taxon>Actinomycetota</taxon>
        <taxon>Actinomycetes</taxon>
        <taxon>Pseudonocardiales</taxon>
        <taxon>Pseudonocardiaceae</taxon>
        <taxon>Saccharothrix</taxon>
    </lineage>
</organism>
<gene>
    <name evidence="1" type="ORF">F4559_006338</name>
</gene>
<comment type="caution">
    <text evidence="1">The sequence shown here is derived from an EMBL/GenBank/DDBJ whole genome shotgun (WGS) entry which is preliminary data.</text>
</comment>
<name>A0A7W7T9E6_9PSEU</name>
<evidence type="ECO:0000313" key="1">
    <source>
        <dbReference type="EMBL" id="MBB4968979.1"/>
    </source>
</evidence>
<dbReference type="AlphaFoldDB" id="A0A7W7T9E6"/>
<protein>
    <submittedName>
        <fullName evidence="1">Uncharacterized protein</fullName>
    </submittedName>
</protein>